<proteinExistence type="predicted"/>
<evidence type="ECO:0000313" key="4">
    <source>
        <dbReference type="Proteomes" id="UP001151760"/>
    </source>
</evidence>
<evidence type="ECO:0000313" key="3">
    <source>
        <dbReference type="EMBL" id="GJT49333.1"/>
    </source>
</evidence>
<dbReference type="InterPro" id="IPR001878">
    <property type="entry name" value="Znf_CCHC"/>
</dbReference>
<feature type="compositionally biased region" description="Basic and acidic residues" evidence="1">
    <location>
        <begin position="31"/>
        <end position="54"/>
    </location>
</feature>
<protein>
    <submittedName>
        <fullName evidence="3">Reverse transcriptase domain-containing protein</fullName>
    </submittedName>
</protein>
<dbReference type="Pfam" id="PF00098">
    <property type="entry name" value="zf-CCHC"/>
    <property type="match status" value="1"/>
</dbReference>
<gene>
    <name evidence="3" type="ORF">Tco_0975490</name>
</gene>
<keyword evidence="3" id="KW-0808">Transferase</keyword>
<dbReference type="Proteomes" id="UP001151760">
    <property type="component" value="Unassembled WGS sequence"/>
</dbReference>
<evidence type="ECO:0000256" key="1">
    <source>
        <dbReference type="SAM" id="MobiDB-lite"/>
    </source>
</evidence>
<keyword evidence="4" id="KW-1185">Reference proteome</keyword>
<sequence>MVAATEPKTMQKAMQISSALTDEAVRNGSNKKVEKRENVGEPSNDKNGKDDNKRTRIGNAFATTANPVGRKNTSAWPKCTTCNSYHAPKGPCRTCFNCNRPGHFAKYYRVAPNNVNPVNARNPVARACYECGSTDHIKSAFPSGGFDVIIGMDWLSNHKAEIIYHEKVVRIPLLDGKVLRVLGEKPEEKVRQLMSARTNDQRQEEIVVVRDFPEVFPDDLSGLPPVREIEF</sequence>
<dbReference type="Gene3D" id="4.10.60.10">
    <property type="entry name" value="Zinc finger, CCHC-type"/>
    <property type="match status" value="1"/>
</dbReference>
<organism evidence="3 4">
    <name type="scientific">Tanacetum coccineum</name>
    <dbReference type="NCBI Taxonomy" id="301880"/>
    <lineage>
        <taxon>Eukaryota</taxon>
        <taxon>Viridiplantae</taxon>
        <taxon>Streptophyta</taxon>
        <taxon>Embryophyta</taxon>
        <taxon>Tracheophyta</taxon>
        <taxon>Spermatophyta</taxon>
        <taxon>Magnoliopsida</taxon>
        <taxon>eudicotyledons</taxon>
        <taxon>Gunneridae</taxon>
        <taxon>Pentapetalae</taxon>
        <taxon>asterids</taxon>
        <taxon>campanulids</taxon>
        <taxon>Asterales</taxon>
        <taxon>Asteraceae</taxon>
        <taxon>Asteroideae</taxon>
        <taxon>Anthemideae</taxon>
        <taxon>Anthemidinae</taxon>
        <taxon>Tanacetum</taxon>
    </lineage>
</organism>
<name>A0ABQ5EEL7_9ASTR</name>
<feature type="domain" description="CCHC-type" evidence="2">
    <location>
        <begin position="93"/>
        <end position="106"/>
    </location>
</feature>
<dbReference type="Pfam" id="PF08284">
    <property type="entry name" value="RVP_2"/>
    <property type="match status" value="1"/>
</dbReference>
<dbReference type="GO" id="GO:0003964">
    <property type="term" value="F:RNA-directed DNA polymerase activity"/>
    <property type="evidence" value="ECO:0007669"/>
    <property type="project" value="UniProtKB-KW"/>
</dbReference>
<reference evidence="3" key="2">
    <citation type="submission" date="2022-01" db="EMBL/GenBank/DDBJ databases">
        <authorList>
            <person name="Yamashiro T."/>
            <person name="Shiraishi A."/>
            <person name="Satake H."/>
            <person name="Nakayama K."/>
        </authorList>
    </citation>
    <scope>NUCLEOTIDE SEQUENCE</scope>
</reference>
<feature type="region of interest" description="Disordered" evidence="1">
    <location>
        <begin position="1"/>
        <end position="61"/>
    </location>
</feature>
<evidence type="ECO:0000259" key="2">
    <source>
        <dbReference type="Pfam" id="PF00098"/>
    </source>
</evidence>
<dbReference type="EMBL" id="BQNB010016229">
    <property type="protein sequence ID" value="GJT49333.1"/>
    <property type="molecule type" value="Genomic_DNA"/>
</dbReference>
<accession>A0ABQ5EEL7</accession>
<comment type="caution">
    <text evidence="3">The sequence shown here is derived from an EMBL/GenBank/DDBJ whole genome shotgun (WGS) entry which is preliminary data.</text>
</comment>
<reference evidence="3" key="1">
    <citation type="journal article" date="2022" name="Int. J. Mol. Sci.">
        <title>Draft Genome of Tanacetum Coccineum: Genomic Comparison of Closely Related Tanacetum-Family Plants.</title>
        <authorList>
            <person name="Yamashiro T."/>
            <person name="Shiraishi A."/>
            <person name="Nakayama K."/>
            <person name="Satake H."/>
        </authorList>
    </citation>
    <scope>NUCLEOTIDE SEQUENCE</scope>
</reference>
<keyword evidence="3" id="KW-0548">Nucleotidyltransferase</keyword>
<keyword evidence="3" id="KW-0695">RNA-directed DNA polymerase</keyword>